<keyword evidence="1" id="KW-0808">Transferase</keyword>
<feature type="domain" description="Carbohydrate kinase PfkB" evidence="3">
    <location>
        <begin position="10"/>
        <end position="289"/>
    </location>
</feature>
<dbReference type="Gene3D" id="3.40.1190.20">
    <property type="match status" value="1"/>
</dbReference>
<evidence type="ECO:0000256" key="2">
    <source>
        <dbReference type="ARBA" id="ARBA00022777"/>
    </source>
</evidence>
<dbReference type="EMBL" id="CP000629">
    <property type="protein sequence ID" value="ACM30127.1"/>
    <property type="molecule type" value="Genomic_DNA"/>
</dbReference>
<organism evidence="4 5">
    <name type="scientific">Rhizobium rhizogenes (strain K84 / ATCC BAA-868)</name>
    <name type="common">Agrobacterium radiobacter</name>
    <dbReference type="NCBI Taxonomy" id="311403"/>
    <lineage>
        <taxon>Bacteria</taxon>
        <taxon>Pseudomonadati</taxon>
        <taxon>Pseudomonadota</taxon>
        <taxon>Alphaproteobacteria</taxon>
        <taxon>Hyphomicrobiales</taxon>
        <taxon>Rhizobiaceae</taxon>
        <taxon>Rhizobium/Agrobacterium group</taxon>
        <taxon>Rhizobium</taxon>
    </lineage>
</organism>
<dbReference type="AlphaFoldDB" id="B9JJN5"/>
<dbReference type="SUPFAM" id="SSF53613">
    <property type="entry name" value="Ribokinase-like"/>
    <property type="match status" value="1"/>
</dbReference>
<evidence type="ECO:0000313" key="4">
    <source>
        <dbReference type="EMBL" id="ACM30127.1"/>
    </source>
</evidence>
<gene>
    <name evidence="4" type="ordered locus">Arad_8982</name>
</gene>
<evidence type="ECO:0000256" key="1">
    <source>
        <dbReference type="ARBA" id="ARBA00022679"/>
    </source>
</evidence>
<dbReference type="KEGG" id="ara:Arad_8982"/>
<dbReference type="InterPro" id="IPR029056">
    <property type="entry name" value="Ribokinase-like"/>
</dbReference>
<dbReference type="eggNOG" id="COG0524">
    <property type="taxonomic scope" value="Bacteria"/>
</dbReference>
<sequence>MSHPFHVLGFGALAIDDIIYVDRELTAGKGKVTKRATEHGGNVATALVAVARLGGRAAFIGWLSDQPPTDVGGNELQRDGVDISLAPRHPSAQPIRSVITVGPDGDRFIAYDDDVLHGTSDALSDDVLTQAPVLLIDGYSVHSQSVVARARLLGLSVVADIEWTAGPATDRIVALADHLVLPIAFARSRTGESDPAAILEKLWSPERSAVVLTDGDHGSYVRQKDDASLWHVPAHAVRAIDTTGAGDCFHGAYAFALAEGKRPLDCVAYATAAAAVSVTAHGGRRGLPDNRTCRAWMIGENAPVPRALDAETRSRLAPE</sequence>
<keyword evidence="2 4" id="KW-0418">Kinase</keyword>
<dbReference type="STRING" id="311403.Arad_8982"/>
<dbReference type="Pfam" id="PF00294">
    <property type="entry name" value="PfkB"/>
    <property type="match status" value="1"/>
</dbReference>
<dbReference type="PANTHER" id="PTHR42774">
    <property type="entry name" value="PHOSPHOTRANSFERASE SYSTEM TRANSPORT PROTEIN"/>
    <property type="match status" value="1"/>
</dbReference>
<accession>B9JJN5</accession>
<protein>
    <submittedName>
        <fullName evidence="4">Fructokinase protein</fullName>
    </submittedName>
</protein>
<dbReference type="Proteomes" id="UP000001600">
    <property type="component" value="Chromosome 2"/>
</dbReference>
<dbReference type="InterPro" id="IPR052562">
    <property type="entry name" value="Ketohexokinase-related"/>
</dbReference>
<proteinExistence type="predicted"/>
<evidence type="ECO:0000313" key="5">
    <source>
        <dbReference type="Proteomes" id="UP000001600"/>
    </source>
</evidence>
<dbReference type="GO" id="GO:0016301">
    <property type="term" value="F:kinase activity"/>
    <property type="evidence" value="ECO:0007669"/>
    <property type="project" value="UniProtKB-KW"/>
</dbReference>
<evidence type="ECO:0000259" key="3">
    <source>
        <dbReference type="Pfam" id="PF00294"/>
    </source>
</evidence>
<dbReference type="InterPro" id="IPR011611">
    <property type="entry name" value="PfkB_dom"/>
</dbReference>
<reference evidence="4 5" key="1">
    <citation type="journal article" date="2009" name="J. Bacteriol.">
        <title>Genome sequences of three Agrobacterium biovars help elucidate the evolution of multichromosome genomes in bacteria.</title>
        <authorList>
            <person name="Slater S.C."/>
            <person name="Goldman B.S."/>
            <person name="Goodner B."/>
            <person name="Setubal J.C."/>
            <person name="Farrand S.K."/>
            <person name="Nester E.W."/>
            <person name="Burr T.J."/>
            <person name="Banta L."/>
            <person name="Dickerman A.W."/>
            <person name="Paulsen I."/>
            <person name="Otten L."/>
            <person name="Suen G."/>
            <person name="Welch R."/>
            <person name="Almeida N.F."/>
            <person name="Arnold F."/>
            <person name="Burton O.T."/>
            <person name="Du Z."/>
            <person name="Ewing A."/>
            <person name="Godsy E."/>
            <person name="Heisel S."/>
            <person name="Houmiel K.L."/>
            <person name="Jhaveri J."/>
            <person name="Lu J."/>
            <person name="Miller N.M."/>
            <person name="Norton S."/>
            <person name="Chen Q."/>
            <person name="Phoolcharoen W."/>
            <person name="Ohlin V."/>
            <person name="Ondrusek D."/>
            <person name="Pride N."/>
            <person name="Stricklin S.L."/>
            <person name="Sun J."/>
            <person name="Wheeler C."/>
            <person name="Wilson L."/>
            <person name="Zhu H."/>
            <person name="Wood D.W."/>
        </authorList>
    </citation>
    <scope>NUCLEOTIDE SEQUENCE [LARGE SCALE GENOMIC DNA]</scope>
    <source>
        <strain evidence="5">K84 / ATCC BAA-868</strain>
    </source>
</reference>
<name>B9JJN5_RHIR8</name>
<dbReference type="RefSeq" id="WP_012650345.1">
    <property type="nucleotide sequence ID" value="NC_011983.1"/>
</dbReference>
<dbReference type="PANTHER" id="PTHR42774:SF3">
    <property type="entry name" value="KETOHEXOKINASE"/>
    <property type="match status" value="1"/>
</dbReference>
<dbReference type="PROSITE" id="PS00584">
    <property type="entry name" value="PFKB_KINASES_2"/>
    <property type="match status" value="1"/>
</dbReference>
<dbReference type="InterPro" id="IPR002173">
    <property type="entry name" value="Carboh/pur_kinase_PfkB_CS"/>
</dbReference>
<dbReference type="HOGENOM" id="CLU_027634_2_2_5"/>